<feature type="transmembrane region" description="Helical" evidence="2">
    <location>
        <begin position="79"/>
        <end position="99"/>
    </location>
</feature>
<keyword evidence="2" id="KW-0812">Transmembrane</keyword>
<dbReference type="OMA" id="CKIKRAL"/>
<feature type="compositionally biased region" description="Basic and acidic residues" evidence="1">
    <location>
        <begin position="1"/>
        <end position="10"/>
    </location>
</feature>
<protein>
    <submittedName>
        <fullName evidence="4">OCIA domain containing 2</fullName>
    </submittedName>
</protein>
<reference evidence="4" key="2">
    <citation type="submission" date="2025-08" db="UniProtKB">
        <authorList>
            <consortium name="Ensembl"/>
        </authorList>
    </citation>
    <scope>IDENTIFICATION</scope>
</reference>
<dbReference type="GO" id="GO:0005743">
    <property type="term" value="C:mitochondrial inner membrane"/>
    <property type="evidence" value="ECO:0007669"/>
    <property type="project" value="Ensembl"/>
</dbReference>
<dbReference type="PANTHER" id="PTHR13336:SF2">
    <property type="entry name" value="OCIA DOMAIN-CONTAINING PROTEIN 2"/>
    <property type="match status" value="1"/>
</dbReference>
<accession>A0A670IN48</accession>
<dbReference type="GO" id="GO:0016477">
    <property type="term" value="P:cell migration"/>
    <property type="evidence" value="ECO:0007669"/>
    <property type="project" value="Ensembl"/>
</dbReference>
<evidence type="ECO:0000259" key="3">
    <source>
        <dbReference type="Pfam" id="PF07051"/>
    </source>
</evidence>
<keyword evidence="5" id="KW-1185">Reference proteome</keyword>
<evidence type="ECO:0000256" key="2">
    <source>
        <dbReference type="SAM" id="Phobius"/>
    </source>
</evidence>
<dbReference type="Proteomes" id="UP000472272">
    <property type="component" value="Chromosome 9"/>
</dbReference>
<name>A0A670IN48_PODMU</name>
<dbReference type="GeneTree" id="ENSGT00530000063690"/>
<feature type="transmembrane region" description="Helical" evidence="2">
    <location>
        <begin position="47"/>
        <end position="67"/>
    </location>
</feature>
<dbReference type="GO" id="GO:0034551">
    <property type="term" value="P:mitochondrial respiratory chain complex III assembly"/>
    <property type="evidence" value="ECO:0007669"/>
    <property type="project" value="Ensembl"/>
</dbReference>
<feature type="region of interest" description="Disordered" evidence="1">
    <location>
        <begin position="1"/>
        <end position="26"/>
    </location>
</feature>
<organism evidence="4 5">
    <name type="scientific">Podarcis muralis</name>
    <name type="common">Wall lizard</name>
    <name type="synonym">Lacerta muralis</name>
    <dbReference type="NCBI Taxonomy" id="64176"/>
    <lineage>
        <taxon>Eukaryota</taxon>
        <taxon>Metazoa</taxon>
        <taxon>Chordata</taxon>
        <taxon>Craniata</taxon>
        <taxon>Vertebrata</taxon>
        <taxon>Euteleostomi</taxon>
        <taxon>Lepidosauria</taxon>
        <taxon>Squamata</taxon>
        <taxon>Bifurcata</taxon>
        <taxon>Unidentata</taxon>
        <taxon>Episquamata</taxon>
        <taxon>Laterata</taxon>
        <taxon>Lacertibaenia</taxon>
        <taxon>Lacertidae</taxon>
        <taxon>Podarcis</taxon>
    </lineage>
</organism>
<keyword evidence="2" id="KW-1133">Transmembrane helix</keyword>
<feature type="domain" description="OCIA" evidence="3">
    <location>
        <begin position="32"/>
        <end position="107"/>
    </location>
</feature>
<dbReference type="GO" id="GO:0005768">
    <property type="term" value="C:endosome"/>
    <property type="evidence" value="ECO:0007669"/>
    <property type="project" value="Ensembl"/>
</dbReference>
<reference evidence="4" key="3">
    <citation type="submission" date="2025-09" db="UniProtKB">
        <authorList>
            <consortium name="Ensembl"/>
        </authorList>
    </citation>
    <scope>IDENTIFICATION</scope>
</reference>
<dbReference type="AlphaFoldDB" id="A0A670IN48"/>
<evidence type="ECO:0000313" key="4">
    <source>
        <dbReference type="Ensembl" id="ENSPMRP00000013563.1"/>
    </source>
</evidence>
<dbReference type="Ensembl" id="ENSPMRT00000014489.1">
    <property type="protein sequence ID" value="ENSPMRP00000013563.1"/>
    <property type="gene ID" value="ENSPMRG00000009088.1"/>
</dbReference>
<dbReference type="GO" id="GO:0009617">
    <property type="term" value="P:response to bacterium"/>
    <property type="evidence" value="ECO:0007669"/>
    <property type="project" value="Ensembl"/>
</dbReference>
<proteinExistence type="predicted"/>
<dbReference type="PANTHER" id="PTHR13336">
    <property type="entry name" value="OVARIAN CARCINOMA IMMUNOREACTIVE ANTIGEN"/>
    <property type="match status" value="1"/>
</dbReference>
<reference evidence="4 5" key="1">
    <citation type="journal article" date="2019" name="Proc. Natl. Acad. Sci. U.S.A.">
        <title>Regulatory changes in pterin and carotenoid genes underlie balanced color polymorphisms in the wall lizard.</title>
        <authorList>
            <person name="Andrade P."/>
            <person name="Pinho C."/>
            <person name="Perez I de Lanuza G."/>
            <person name="Afonso S."/>
            <person name="Brejcha J."/>
            <person name="Rubin C.J."/>
            <person name="Wallerman O."/>
            <person name="Pereira P."/>
            <person name="Sabatino S.J."/>
            <person name="Bellati A."/>
            <person name="Pellitteri-Rosa D."/>
            <person name="Bosakova Z."/>
            <person name="Bunikis I."/>
            <person name="Carretero M.A."/>
            <person name="Feiner N."/>
            <person name="Marsik P."/>
            <person name="Pauperio F."/>
            <person name="Salvi D."/>
            <person name="Soler L."/>
            <person name="While G.M."/>
            <person name="Uller T."/>
            <person name="Font E."/>
            <person name="Andersson L."/>
            <person name="Carneiro M."/>
        </authorList>
    </citation>
    <scope>NUCLEOTIDE SEQUENCE</scope>
</reference>
<evidence type="ECO:0000313" key="5">
    <source>
        <dbReference type="Proteomes" id="UP000472272"/>
    </source>
</evidence>
<sequence length="153" mass="16579">MASAPGDDKVQASSVGQKNQSPLPCPISNLNSDEFVEIRRQCKEESFWYRALPLSLGSMLITQGLLANGVLKPSPKFGSLPKLAIAGALGYGIGTMSYIRTCQKKFESAGLKPFGPGWKRHCPHVCNECKAKFEASASKNQSLLLLKQVHTSL</sequence>
<dbReference type="InterPro" id="IPR040187">
    <property type="entry name" value="OCAD1/2"/>
</dbReference>
<dbReference type="Pfam" id="PF07051">
    <property type="entry name" value="OCIA"/>
    <property type="match status" value="1"/>
</dbReference>
<evidence type="ECO:0000256" key="1">
    <source>
        <dbReference type="SAM" id="MobiDB-lite"/>
    </source>
</evidence>
<dbReference type="InterPro" id="IPR009764">
    <property type="entry name" value="OCIA_dom"/>
</dbReference>
<keyword evidence="2" id="KW-0472">Membrane</keyword>
<feature type="compositionally biased region" description="Polar residues" evidence="1">
    <location>
        <begin position="11"/>
        <end position="26"/>
    </location>
</feature>
<gene>
    <name evidence="4" type="primary">OCIAD2</name>
</gene>